<dbReference type="Gene3D" id="3.30.70.240">
    <property type="match status" value="1"/>
</dbReference>
<protein>
    <submittedName>
        <fullName evidence="1">Type I-E CRISPR-associated endoribonuclease Cas2</fullName>
    </submittedName>
</protein>
<dbReference type="InterPro" id="IPR010152">
    <property type="entry name" value="CRISPR-assoc_prot_Cas2_sub"/>
</dbReference>
<name>A0A6B2NTA6_9RHOB</name>
<proteinExistence type="predicted"/>
<dbReference type="AlphaFoldDB" id="A0A6B2NTA6"/>
<dbReference type="NCBIfam" id="TIGR01873">
    <property type="entry name" value="cas_CT1978"/>
    <property type="match status" value="1"/>
</dbReference>
<sequence length="97" mass="10930">MALTIIVTRDVEMRYRGFLTSVMLEVSPGVYVAPDMSTAVRGRVWNVMSDWWQTLGRGSLTMVWRDTAMVGNIRMEVLGEPAKKIVDADGVLLVKRK</sequence>
<dbReference type="RefSeq" id="WP_164131348.1">
    <property type="nucleotide sequence ID" value="NZ_JAAGOX010000027.1"/>
</dbReference>
<accession>A0A6B2NTA6</accession>
<reference evidence="1" key="1">
    <citation type="submission" date="2020-02" db="EMBL/GenBank/DDBJ databases">
        <title>Delineation of the pyrene-degrading pathway in Roseobacter clade bacteria by genomic analysis.</title>
        <authorList>
            <person name="Zhou H."/>
            <person name="Wang H."/>
        </authorList>
    </citation>
    <scope>NUCLEOTIDE SEQUENCE</scope>
    <source>
        <strain evidence="1">PrR005</strain>
    </source>
</reference>
<dbReference type="EMBL" id="JAAGOX010000027">
    <property type="protein sequence ID" value="NDW46340.1"/>
    <property type="molecule type" value="Genomic_DNA"/>
</dbReference>
<gene>
    <name evidence="1" type="primary">cas2e</name>
    <name evidence="1" type="ORF">G0P99_15360</name>
</gene>
<organism evidence="1">
    <name type="scientific">Ruegeria sp. PrR005</name>
    <dbReference type="NCBI Taxonomy" id="2706882"/>
    <lineage>
        <taxon>Bacteria</taxon>
        <taxon>Pseudomonadati</taxon>
        <taxon>Pseudomonadota</taxon>
        <taxon>Alphaproteobacteria</taxon>
        <taxon>Rhodobacterales</taxon>
        <taxon>Roseobacteraceae</taxon>
        <taxon>Ruegeria</taxon>
    </lineage>
</organism>
<dbReference type="Pfam" id="PF09707">
    <property type="entry name" value="Cas_Cas2CT1978"/>
    <property type="match status" value="1"/>
</dbReference>
<evidence type="ECO:0000313" key="1">
    <source>
        <dbReference type="EMBL" id="NDW46340.1"/>
    </source>
</evidence>
<comment type="caution">
    <text evidence="1">The sequence shown here is derived from an EMBL/GenBank/DDBJ whole genome shotgun (WGS) entry which is preliminary data.</text>
</comment>